<dbReference type="Pfam" id="PF11734">
    <property type="entry name" value="TilS_C"/>
    <property type="match status" value="1"/>
</dbReference>
<dbReference type="CDD" id="cd01992">
    <property type="entry name" value="TilS_N"/>
    <property type="match status" value="1"/>
</dbReference>
<organism evidence="11 12">
    <name type="scientific">Luteimonas composti</name>
    <dbReference type="NCBI Taxonomy" id="398257"/>
    <lineage>
        <taxon>Bacteria</taxon>
        <taxon>Pseudomonadati</taxon>
        <taxon>Pseudomonadota</taxon>
        <taxon>Gammaproteobacteria</taxon>
        <taxon>Lysobacterales</taxon>
        <taxon>Lysobacteraceae</taxon>
        <taxon>Luteimonas</taxon>
    </lineage>
</organism>
<evidence type="ECO:0000256" key="7">
    <source>
        <dbReference type="ARBA" id="ARBA00048539"/>
    </source>
</evidence>
<reference evidence="11" key="2">
    <citation type="submission" date="2023-04" db="EMBL/GenBank/DDBJ databases">
        <authorList>
            <person name="Sun J.-Q."/>
        </authorList>
    </citation>
    <scope>NUCLEOTIDE SEQUENCE</scope>
    <source>
        <strain evidence="11">CC-YY355</strain>
    </source>
</reference>
<dbReference type="PANTHER" id="PTHR43033">
    <property type="entry name" value="TRNA(ILE)-LYSIDINE SYNTHASE-RELATED"/>
    <property type="match status" value="1"/>
</dbReference>
<dbReference type="InterPro" id="IPR012094">
    <property type="entry name" value="tRNA_Ile_lys_synt"/>
</dbReference>
<dbReference type="HAMAP" id="MF_01161">
    <property type="entry name" value="tRNA_Ile_lys_synt"/>
    <property type="match status" value="1"/>
</dbReference>
<keyword evidence="6 8" id="KW-0067">ATP-binding</keyword>
<dbReference type="EMBL" id="JARYGX010000018">
    <property type="protein sequence ID" value="MDH7453085.1"/>
    <property type="molecule type" value="Genomic_DNA"/>
</dbReference>
<reference evidence="11" key="1">
    <citation type="journal article" date="2007" name="Int. J. Syst. Evol. Microbiol.">
        <title>Luteimonas composti sp. nov., a moderately thermophilic bacterium isolated from food waste.</title>
        <authorList>
            <person name="Young C.C."/>
            <person name="Kampfer P."/>
            <person name="Chen W.M."/>
            <person name="Yen W.S."/>
            <person name="Arun A.B."/>
            <person name="Lai W.A."/>
            <person name="Shen F.T."/>
            <person name="Rekha P.D."/>
            <person name="Lin K.Y."/>
            <person name="Chou J.H."/>
        </authorList>
    </citation>
    <scope>NUCLEOTIDE SEQUENCE</scope>
    <source>
        <strain evidence="11">CC-YY355</strain>
    </source>
</reference>
<dbReference type="InterPro" id="IPR014729">
    <property type="entry name" value="Rossmann-like_a/b/a_fold"/>
</dbReference>
<evidence type="ECO:0000256" key="2">
    <source>
        <dbReference type="ARBA" id="ARBA00022490"/>
    </source>
</evidence>
<proteinExistence type="inferred from homology"/>
<evidence type="ECO:0000256" key="6">
    <source>
        <dbReference type="ARBA" id="ARBA00022840"/>
    </source>
</evidence>
<dbReference type="SUPFAM" id="SSF56037">
    <property type="entry name" value="PheT/TilS domain"/>
    <property type="match status" value="1"/>
</dbReference>
<evidence type="ECO:0000256" key="8">
    <source>
        <dbReference type="HAMAP-Rule" id="MF_01161"/>
    </source>
</evidence>
<name>A0ABT6MRV9_9GAMM</name>
<dbReference type="InterPro" id="IPR011063">
    <property type="entry name" value="TilS/TtcA_N"/>
</dbReference>
<evidence type="ECO:0000256" key="1">
    <source>
        <dbReference type="ARBA" id="ARBA00004496"/>
    </source>
</evidence>
<dbReference type="SMART" id="SM00977">
    <property type="entry name" value="TilS_C"/>
    <property type="match status" value="1"/>
</dbReference>
<dbReference type="EC" id="6.3.4.19" evidence="8"/>
<comment type="caution">
    <text evidence="11">The sequence shown here is derived from an EMBL/GenBank/DDBJ whole genome shotgun (WGS) entry which is preliminary data.</text>
</comment>
<evidence type="ECO:0000256" key="9">
    <source>
        <dbReference type="SAM" id="MobiDB-lite"/>
    </source>
</evidence>
<comment type="function">
    <text evidence="8">Ligates lysine onto the cytidine present at position 34 of the AUA codon-specific tRNA(Ile) that contains the anticodon CAU, in an ATP-dependent manner. Cytidine is converted to lysidine, thus changing the amino acid specificity of the tRNA from methionine to isoleucine.</text>
</comment>
<dbReference type="NCBIfam" id="TIGR02433">
    <property type="entry name" value="lysidine_TilS_C"/>
    <property type="match status" value="1"/>
</dbReference>
<keyword evidence="3 8" id="KW-0436">Ligase</keyword>
<comment type="subcellular location">
    <subcellularLocation>
        <location evidence="1 8">Cytoplasm</location>
    </subcellularLocation>
</comment>
<dbReference type="PANTHER" id="PTHR43033:SF1">
    <property type="entry name" value="TRNA(ILE)-LYSIDINE SYNTHASE-RELATED"/>
    <property type="match status" value="1"/>
</dbReference>
<comment type="domain">
    <text evidence="8">The N-terminal region contains the highly conserved SGGXDS motif, predicted to be a P-loop motif involved in ATP binding.</text>
</comment>
<feature type="domain" description="Lysidine-tRNA(Ile) synthetase C-terminal" evidence="10">
    <location>
        <begin position="371"/>
        <end position="445"/>
    </location>
</feature>
<evidence type="ECO:0000256" key="5">
    <source>
        <dbReference type="ARBA" id="ARBA00022741"/>
    </source>
</evidence>
<keyword evidence="12" id="KW-1185">Reference proteome</keyword>
<dbReference type="Pfam" id="PF09179">
    <property type="entry name" value="TilS"/>
    <property type="match status" value="1"/>
</dbReference>
<dbReference type="SUPFAM" id="SSF82829">
    <property type="entry name" value="MesJ substrate recognition domain-like"/>
    <property type="match status" value="1"/>
</dbReference>
<accession>A0ABT6MRV9</accession>
<evidence type="ECO:0000313" key="11">
    <source>
        <dbReference type="EMBL" id="MDH7453085.1"/>
    </source>
</evidence>
<keyword evidence="2 8" id="KW-0963">Cytoplasm</keyword>
<dbReference type="InterPro" id="IPR012795">
    <property type="entry name" value="tRNA_Ile_lys_synt_N"/>
</dbReference>
<dbReference type="SUPFAM" id="SSF52402">
    <property type="entry name" value="Adenine nucleotide alpha hydrolases-like"/>
    <property type="match status" value="1"/>
</dbReference>
<evidence type="ECO:0000256" key="4">
    <source>
        <dbReference type="ARBA" id="ARBA00022694"/>
    </source>
</evidence>
<keyword evidence="4 8" id="KW-0819">tRNA processing</keyword>
<keyword evidence="5 8" id="KW-0547">Nucleotide-binding</keyword>
<dbReference type="Gene3D" id="3.40.50.620">
    <property type="entry name" value="HUPs"/>
    <property type="match status" value="1"/>
</dbReference>
<comment type="similarity">
    <text evidence="8">Belongs to the tRNA(Ile)-lysidine synthase family.</text>
</comment>
<evidence type="ECO:0000259" key="10">
    <source>
        <dbReference type="SMART" id="SM00977"/>
    </source>
</evidence>
<evidence type="ECO:0000313" key="12">
    <source>
        <dbReference type="Proteomes" id="UP001160550"/>
    </source>
</evidence>
<sequence>MNKGEAVNRPEPSTSGALPAALPAPSCEGPMLVGYSGGLDSTVLLHLLAQSDQMRRRGLRALHVHHGLHADADEWARHCIDLCRELDVPIDVVRVAVAGDTGDGLEAAARDARHAAFAECLGEGAILALAHHRDDQAETFLLRALRASGPDGLGAMRAWRRFGRGWMWRPLLELPRQALLAHARAHGLRWIEDPSNADDAHDRNFLRNKVMPLLQARWPHAGAAFAQAAGLQREASALLEEMDAQALAMVRTVDPRCLHVASLAALPAPRRARVLRRWVAETGLPPLPARAIAELAPLLAAGPNPRGEFAWSGAAIRRWRGLLYAGLRPPPPDTAPRYWDGRAALHWSGGELSLTPPGPAGEPRDAITPRFVVRSRQGGERITLPGRRHSHALKHVLQDLGVPPWSRERLPLLFDPEGELLAAGDLVLSARFDAWSRNTGRRLSWRG</sequence>
<gene>
    <name evidence="8 11" type="primary">tilS</name>
    <name evidence="11" type="ORF">QF205_08375</name>
</gene>
<feature type="binding site" evidence="8">
    <location>
        <begin position="36"/>
        <end position="41"/>
    </location>
    <ligand>
        <name>ATP</name>
        <dbReference type="ChEBI" id="CHEBI:30616"/>
    </ligand>
</feature>
<evidence type="ECO:0000256" key="3">
    <source>
        <dbReference type="ARBA" id="ARBA00022598"/>
    </source>
</evidence>
<protein>
    <recommendedName>
        <fullName evidence="8">tRNA(Ile)-lysidine synthase</fullName>
        <ecNumber evidence="8">6.3.4.19</ecNumber>
    </recommendedName>
    <alternativeName>
        <fullName evidence="8">tRNA(Ile)-2-lysyl-cytidine synthase</fullName>
    </alternativeName>
    <alternativeName>
        <fullName evidence="8">tRNA(Ile)-lysidine synthetase</fullName>
    </alternativeName>
</protein>
<comment type="catalytic activity">
    <reaction evidence="7 8">
        <text>cytidine(34) in tRNA(Ile2) + L-lysine + ATP = lysidine(34) in tRNA(Ile2) + AMP + diphosphate + H(+)</text>
        <dbReference type="Rhea" id="RHEA:43744"/>
        <dbReference type="Rhea" id="RHEA-COMP:10625"/>
        <dbReference type="Rhea" id="RHEA-COMP:10670"/>
        <dbReference type="ChEBI" id="CHEBI:15378"/>
        <dbReference type="ChEBI" id="CHEBI:30616"/>
        <dbReference type="ChEBI" id="CHEBI:32551"/>
        <dbReference type="ChEBI" id="CHEBI:33019"/>
        <dbReference type="ChEBI" id="CHEBI:82748"/>
        <dbReference type="ChEBI" id="CHEBI:83665"/>
        <dbReference type="ChEBI" id="CHEBI:456215"/>
        <dbReference type="EC" id="6.3.4.19"/>
    </reaction>
</comment>
<dbReference type="GO" id="GO:0032267">
    <property type="term" value="F:tRNA(Ile)-lysidine synthase activity"/>
    <property type="evidence" value="ECO:0007669"/>
    <property type="project" value="UniProtKB-EC"/>
</dbReference>
<dbReference type="Proteomes" id="UP001160550">
    <property type="component" value="Unassembled WGS sequence"/>
</dbReference>
<feature type="region of interest" description="Disordered" evidence="9">
    <location>
        <begin position="1"/>
        <end position="21"/>
    </location>
</feature>
<dbReference type="Gene3D" id="1.20.59.20">
    <property type="match status" value="1"/>
</dbReference>
<dbReference type="InterPro" id="IPR012796">
    <property type="entry name" value="Lysidine-tRNA-synth_C"/>
</dbReference>
<dbReference type="NCBIfam" id="TIGR02432">
    <property type="entry name" value="lysidine_TilS_N"/>
    <property type="match status" value="1"/>
</dbReference>
<dbReference type="Pfam" id="PF01171">
    <property type="entry name" value="ATP_bind_3"/>
    <property type="match status" value="1"/>
</dbReference>
<dbReference type="InterPro" id="IPR015262">
    <property type="entry name" value="tRNA_Ile_lys_synt_subst-bd"/>
</dbReference>